<dbReference type="PANTHER" id="PTHR45628:SF7">
    <property type="entry name" value="VOLTAGE-DEPENDENT CALCIUM CHANNEL TYPE A SUBUNIT ALPHA-1"/>
    <property type="match status" value="1"/>
</dbReference>
<feature type="compositionally biased region" description="Polar residues" evidence="13">
    <location>
        <begin position="96"/>
        <end position="111"/>
    </location>
</feature>
<keyword evidence="11" id="KW-0325">Glycoprotein</keyword>
<dbReference type="Pfam" id="PF00520">
    <property type="entry name" value="Ion_trans"/>
    <property type="match status" value="1"/>
</dbReference>
<feature type="domain" description="Ion transport" evidence="15">
    <location>
        <begin position="525"/>
        <end position="617"/>
    </location>
</feature>
<sequence>MDSAQHSSHSSTSSAIELVVTGQASPSLLPSGDTRNSFARRRLSWGRLDSGQDPLRLDSLDMNDPGPSSHRSNLPSSSQPVPLPTYSLDDDPFVSHHSQADTFRSSTTSTYGDGAESFPYSTHHPRAGNSTASLISSNRESSTSWGTDSEHIAATVPRTRHRTQRYSLNLSPIDRSGTTIKRISQSLRRVSLRVVNFAGAGLEDHIRLPGNDYDGGAGASSDGKTDTPEGDNDGEEKVDEQFTDLSKIIPLRGRTLGIFGPTSRVRLAMYDFLIFPWTEPAILCLILLYAILLSIQASRTLTLSNPNATPPPVVGFFHAWEDHLIFVLFIFFRNVPPLPLFPLLFRADFSRSLEAFARICVSGLVLDPEVPFSAIFTSLFSGDDPLHPTPTVTIARSGTLTSTISSTNLSRKGTLLHRIQNLYGNVTRPFALSNNPSFGYESSSSPVGTTSVAASSVTLIGGSTAVQRPSHKRADTSTTLLEKTPSSSSTVTSTGKAPLSQQQQQEEEMLALPFQFSMVLARDITRRNLPYLRHSWTRIDALSVIAFWITFVLAHAGVEHGSHHIGLFRALSVLRTARLLAITSGTTTIMRSLKTARPLLASVAYFVLFAVALFSYVVPLLPLLRT</sequence>
<feature type="transmembrane region" description="Helical" evidence="14">
    <location>
        <begin position="324"/>
        <end position="345"/>
    </location>
</feature>
<feature type="transmembrane region" description="Helical" evidence="14">
    <location>
        <begin position="272"/>
        <end position="295"/>
    </location>
</feature>
<feature type="region of interest" description="Disordered" evidence="13">
    <location>
        <begin position="48"/>
        <end position="148"/>
    </location>
</feature>
<dbReference type="PANTHER" id="PTHR45628">
    <property type="entry name" value="VOLTAGE-DEPENDENT CALCIUM CHANNEL TYPE A SUBUNIT ALPHA-1"/>
    <property type="match status" value="1"/>
</dbReference>
<dbReference type="EMBL" id="WTXG01000108">
    <property type="protein sequence ID" value="KAI0292948.1"/>
    <property type="molecule type" value="Genomic_DNA"/>
</dbReference>
<evidence type="ECO:0000256" key="11">
    <source>
        <dbReference type="ARBA" id="ARBA00023180"/>
    </source>
</evidence>
<keyword evidence="10 14" id="KW-0472">Membrane</keyword>
<keyword evidence="9" id="KW-0406">Ion transport</keyword>
<evidence type="ECO:0000256" key="2">
    <source>
        <dbReference type="ARBA" id="ARBA00022448"/>
    </source>
</evidence>
<evidence type="ECO:0000313" key="17">
    <source>
        <dbReference type="Proteomes" id="UP001203297"/>
    </source>
</evidence>
<evidence type="ECO:0000256" key="3">
    <source>
        <dbReference type="ARBA" id="ARBA00022568"/>
    </source>
</evidence>
<evidence type="ECO:0000256" key="5">
    <source>
        <dbReference type="ARBA" id="ARBA00022692"/>
    </source>
</evidence>
<evidence type="ECO:0000256" key="14">
    <source>
        <dbReference type="SAM" id="Phobius"/>
    </source>
</evidence>
<dbReference type="InterPro" id="IPR050599">
    <property type="entry name" value="VDCC_alpha-1_subunit"/>
</dbReference>
<evidence type="ECO:0000256" key="13">
    <source>
        <dbReference type="SAM" id="MobiDB-lite"/>
    </source>
</evidence>
<feature type="compositionally biased region" description="Acidic residues" evidence="13">
    <location>
        <begin position="228"/>
        <end position="238"/>
    </location>
</feature>
<gene>
    <name evidence="16" type="ORF">B0F90DRAFT_1767226</name>
</gene>
<feature type="transmembrane region" description="Helical" evidence="14">
    <location>
        <begin position="536"/>
        <end position="558"/>
    </location>
</feature>
<keyword evidence="12" id="KW-0407">Ion channel</keyword>
<protein>
    <recommendedName>
        <fullName evidence="15">Ion transport domain-containing protein</fullName>
    </recommendedName>
</protein>
<dbReference type="Proteomes" id="UP001203297">
    <property type="component" value="Unassembled WGS sequence"/>
</dbReference>
<keyword evidence="7" id="KW-0851">Voltage-gated channel</keyword>
<reference evidence="16" key="1">
    <citation type="journal article" date="2022" name="New Phytol.">
        <title>Evolutionary transition to the ectomycorrhizal habit in the genomes of a hyperdiverse lineage of mushroom-forming fungi.</title>
        <authorList>
            <person name="Looney B."/>
            <person name="Miyauchi S."/>
            <person name="Morin E."/>
            <person name="Drula E."/>
            <person name="Courty P.E."/>
            <person name="Kohler A."/>
            <person name="Kuo A."/>
            <person name="LaButti K."/>
            <person name="Pangilinan J."/>
            <person name="Lipzen A."/>
            <person name="Riley R."/>
            <person name="Andreopoulos W."/>
            <person name="He G."/>
            <person name="Johnson J."/>
            <person name="Nolan M."/>
            <person name="Tritt A."/>
            <person name="Barry K.W."/>
            <person name="Grigoriev I.V."/>
            <person name="Nagy L.G."/>
            <person name="Hibbett D."/>
            <person name="Henrissat B."/>
            <person name="Matheny P.B."/>
            <person name="Labbe J."/>
            <person name="Martin F.M."/>
        </authorList>
    </citation>
    <scope>NUCLEOTIDE SEQUENCE</scope>
    <source>
        <strain evidence="16">BPL690</strain>
    </source>
</reference>
<feature type="compositionally biased region" description="Polar residues" evidence="13">
    <location>
        <begin position="128"/>
        <end position="147"/>
    </location>
</feature>
<feature type="compositionally biased region" description="Low complexity" evidence="13">
    <location>
        <begin position="484"/>
        <end position="494"/>
    </location>
</feature>
<keyword evidence="17" id="KW-1185">Reference proteome</keyword>
<dbReference type="InterPro" id="IPR005821">
    <property type="entry name" value="Ion_trans_dom"/>
</dbReference>
<dbReference type="SUPFAM" id="SSF81324">
    <property type="entry name" value="Voltage-gated potassium channels"/>
    <property type="match status" value="1"/>
</dbReference>
<dbReference type="AlphaFoldDB" id="A0AAD4LWH2"/>
<evidence type="ECO:0000256" key="1">
    <source>
        <dbReference type="ARBA" id="ARBA00004141"/>
    </source>
</evidence>
<evidence type="ECO:0000256" key="7">
    <source>
        <dbReference type="ARBA" id="ARBA00022882"/>
    </source>
</evidence>
<keyword evidence="8 14" id="KW-1133">Transmembrane helix</keyword>
<proteinExistence type="predicted"/>
<organism evidence="16 17">
    <name type="scientific">Multifurca ochricompacta</name>
    <dbReference type="NCBI Taxonomy" id="376703"/>
    <lineage>
        <taxon>Eukaryota</taxon>
        <taxon>Fungi</taxon>
        <taxon>Dikarya</taxon>
        <taxon>Basidiomycota</taxon>
        <taxon>Agaricomycotina</taxon>
        <taxon>Agaricomycetes</taxon>
        <taxon>Russulales</taxon>
        <taxon>Russulaceae</taxon>
        <taxon>Multifurca</taxon>
    </lineage>
</organism>
<keyword evidence="2" id="KW-0813">Transport</keyword>
<evidence type="ECO:0000256" key="10">
    <source>
        <dbReference type="ARBA" id="ARBA00023136"/>
    </source>
</evidence>
<accession>A0AAD4LWH2</accession>
<keyword evidence="3" id="KW-0109">Calcium transport</keyword>
<feature type="transmembrane region" description="Helical" evidence="14">
    <location>
        <begin position="603"/>
        <end position="624"/>
    </location>
</feature>
<evidence type="ECO:0000256" key="8">
    <source>
        <dbReference type="ARBA" id="ARBA00022989"/>
    </source>
</evidence>
<feature type="compositionally biased region" description="Low complexity" evidence="13">
    <location>
        <begin position="67"/>
        <end position="80"/>
    </location>
</feature>
<evidence type="ECO:0000256" key="4">
    <source>
        <dbReference type="ARBA" id="ARBA00022673"/>
    </source>
</evidence>
<feature type="region of interest" description="Disordered" evidence="13">
    <location>
        <begin position="209"/>
        <end position="238"/>
    </location>
</feature>
<comment type="subcellular location">
    <subcellularLocation>
        <location evidence="1">Membrane</location>
        <topology evidence="1">Multi-pass membrane protein</topology>
    </subcellularLocation>
</comment>
<feature type="region of interest" description="Disordered" evidence="13">
    <location>
        <begin position="465"/>
        <end position="504"/>
    </location>
</feature>
<dbReference type="GO" id="GO:0008331">
    <property type="term" value="F:high voltage-gated calcium channel activity"/>
    <property type="evidence" value="ECO:0007669"/>
    <property type="project" value="TreeGrafter"/>
</dbReference>
<dbReference type="GO" id="GO:0098703">
    <property type="term" value="P:calcium ion import across plasma membrane"/>
    <property type="evidence" value="ECO:0007669"/>
    <property type="project" value="TreeGrafter"/>
</dbReference>
<comment type="caution">
    <text evidence="16">The sequence shown here is derived from an EMBL/GenBank/DDBJ whole genome shotgun (WGS) entry which is preliminary data.</text>
</comment>
<evidence type="ECO:0000313" key="16">
    <source>
        <dbReference type="EMBL" id="KAI0292948.1"/>
    </source>
</evidence>
<evidence type="ECO:0000256" key="9">
    <source>
        <dbReference type="ARBA" id="ARBA00023065"/>
    </source>
</evidence>
<evidence type="ECO:0000256" key="12">
    <source>
        <dbReference type="ARBA" id="ARBA00023303"/>
    </source>
</evidence>
<dbReference type="Gene3D" id="1.10.287.70">
    <property type="match status" value="1"/>
</dbReference>
<keyword evidence="5 14" id="KW-0812">Transmembrane</keyword>
<dbReference type="GO" id="GO:0005891">
    <property type="term" value="C:voltage-gated calcium channel complex"/>
    <property type="evidence" value="ECO:0007669"/>
    <property type="project" value="TreeGrafter"/>
</dbReference>
<keyword evidence="4" id="KW-0107">Calcium channel</keyword>
<name>A0AAD4LWH2_9AGAM</name>
<keyword evidence="6" id="KW-0106">Calcium</keyword>
<evidence type="ECO:0000259" key="15">
    <source>
        <dbReference type="Pfam" id="PF00520"/>
    </source>
</evidence>
<evidence type="ECO:0000256" key="6">
    <source>
        <dbReference type="ARBA" id="ARBA00022837"/>
    </source>
</evidence>